<feature type="region of interest" description="Disordered" evidence="1">
    <location>
        <begin position="78"/>
        <end position="110"/>
    </location>
</feature>
<evidence type="ECO:0008006" key="4">
    <source>
        <dbReference type="Google" id="ProtNLM"/>
    </source>
</evidence>
<keyword evidence="3" id="KW-1185">Reference proteome</keyword>
<gene>
    <name evidence="2" type="ORF">GCM10010211_16520</name>
</gene>
<dbReference type="Proteomes" id="UP000654471">
    <property type="component" value="Unassembled WGS sequence"/>
</dbReference>
<comment type="caution">
    <text evidence="2">The sequence shown here is derived from an EMBL/GenBank/DDBJ whole genome shotgun (WGS) entry which is preliminary data.</text>
</comment>
<organism evidence="2 3">
    <name type="scientific">Streptomyces albospinus</name>
    <dbReference type="NCBI Taxonomy" id="285515"/>
    <lineage>
        <taxon>Bacteria</taxon>
        <taxon>Bacillati</taxon>
        <taxon>Actinomycetota</taxon>
        <taxon>Actinomycetes</taxon>
        <taxon>Kitasatosporales</taxon>
        <taxon>Streptomycetaceae</taxon>
        <taxon>Streptomyces</taxon>
    </lineage>
</organism>
<accession>A0ABQ2UUT9</accession>
<dbReference type="EMBL" id="BMRP01000004">
    <property type="protein sequence ID" value="GGU52736.1"/>
    <property type="molecule type" value="Genomic_DNA"/>
</dbReference>
<name>A0ABQ2UUT9_9ACTN</name>
<sequence length="110" mass="11652">MPTRSRVAFIDIDSTHKRVFGRTEQGAQVGRFKGVRTLHPLLAAVCTPTSHPVVAAVRLRQGKSADGRGAPRFVTEAVAASPSASHSMSSHPCREPRLPSGTGVSPGVRE</sequence>
<evidence type="ECO:0000313" key="3">
    <source>
        <dbReference type="Proteomes" id="UP000654471"/>
    </source>
</evidence>
<proteinExistence type="predicted"/>
<feature type="compositionally biased region" description="Low complexity" evidence="1">
    <location>
        <begin position="79"/>
        <end position="91"/>
    </location>
</feature>
<protein>
    <recommendedName>
        <fullName evidence="4">Transposase DDE domain-containing protein</fullName>
    </recommendedName>
</protein>
<reference evidence="3" key="1">
    <citation type="journal article" date="2019" name="Int. J. Syst. Evol. Microbiol.">
        <title>The Global Catalogue of Microorganisms (GCM) 10K type strain sequencing project: providing services to taxonomists for standard genome sequencing and annotation.</title>
        <authorList>
            <consortium name="The Broad Institute Genomics Platform"/>
            <consortium name="The Broad Institute Genome Sequencing Center for Infectious Disease"/>
            <person name="Wu L."/>
            <person name="Ma J."/>
        </authorList>
    </citation>
    <scope>NUCLEOTIDE SEQUENCE [LARGE SCALE GENOMIC DNA]</scope>
    <source>
        <strain evidence="3">JCM 3399</strain>
    </source>
</reference>
<evidence type="ECO:0000256" key="1">
    <source>
        <dbReference type="SAM" id="MobiDB-lite"/>
    </source>
</evidence>
<evidence type="ECO:0000313" key="2">
    <source>
        <dbReference type="EMBL" id="GGU52736.1"/>
    </source>
</evidence>